<accession>A0A914XIB1</accession>
<proteinExistence type="predicted"/>
<dbReference type="AlphaFoldDB" id="A0A914XIB1"/>
<evidence type="ECO:0000313" key="2">
    <source>
        <dbReference type="WBParaSite" id="PSAMB.scaffold7917size6894.g30713.t1"/>
    </source>
</evidence>
<organism evidence="1 2">
    <name type="scientific">Plectus sambesii</name>
    <dbReference type="NCBI Taxonomy" id="2011161"/>
    <lineage>
        <taxon>Eukaryota</taxon>
        <taxon>Metazoa</taxon>
        <taxon>Ecdysozoa</taxon>
        <taxon>Nematoda</taxon>
        <taxon>Chromadorea</taxon>
        <taxon>Plectida</taxon>
        <taxon>Plectina</taxon>
        <taxon>Plectoidea</taxon>
        <taxon>Plectidae</taxon>
        <taxon>Plectus</taxon>
    </lineage>
</organism>
<protein>
    <submittedName>
        <fullName evidence="2">Uncharacterized protein</fullName>
    </submittedName>
</protein>
<reference evidence="2" key="1">
    <citation type="submission" date="2022-11" db="UniProtKB">
        <authorList>
            <consortium name="WormBaseParasite"/>
        </authorList>
    </citation>
    <scope>IDENTIFICATION</scope>
</reference>
<evidence type="ECO:0000313" key="1">
    <source>
        <dbReference type="Proteomes" id="UP000887566"/>
    </source>
</evidence>
<name>A0A914XIB1_9BILA</name>
<sequence>MKQRGAHWRHTKELKSGVRVEYECSHNKLWCDYQMYSFTANVEGASFELYDCGGSHVCQLMEYRHGLKHKERTALDLAMKLRSGTGTSTFVCDLLKVRNNEVPEKKLMNTLSVLCKTQEDQPSYTLDL</sequence>
<dbReference type="Proteomes" id="UP000887566">
    <property type="component" value="Unplaced"/>
</dbReference>
<dbReference type="WBParaSite" id="PSAMB.scaffold7917size6894.g30713.t1">
    <property type="protein sequence ID" value="PSAMB.scaffold7917size6894.g30713.t1"/>
    <property type="gene ID" value="PSAMB.scaffold7917size6894.g30713"/>
</dbReference>
<keyword evidence="1" id="KW-1185">Reference proteome</keyword>